<keyword evidence="11" id="KW-0732">Signal</keyword>
<feature type="transmembrane region" description="Helical" evidence="10">
    <location>
        <begin position="119"/>
        <end position="141"/>
    </location>
</feature>
<dbReference type="SMART" id="SM00382">
    <property type="entry name" value="AAA"/>
    <property type="match status" value="1"/>
</dbReference>
<organism evidence="13 14">
    <name type="scientific">Symbiodinium natans</name>
    <dbReference type="NCBI Taxonomy" id="878477"/>
    <lineage>
        <taxon>Eukaryota</taxon>
        <taxon>Sar</taxon>
        <taxon>Alveolata</taxon>
        <taxon>Dinophyceae</taxon>
        <taxon>Suessiales</taxon>
        <taxon>Symbiodiniaceae</taxon>
        <taxon>Symbiodinium</taxon>
    </lineage>
</organism>
<dbReference type="InterPro" id="IPR027417">
    <property type="entry name" value="P-loop_NTPase"/>
</dbReference>
<comment type="caution">
    <text evidence="13">The sequence shown here is derived from an EMBL/GenBank/DDBJ whole genome shotgun (WGS) entry which is preliminary data.</text>
</comment>
<dbReference type="SUPFAM" id="SSF52540">
    <property type="entry name" value="P-loop containing nucleoside triphosphate hydrolases"/>
    <property type="match status" value="1"/>
</dbReference>
<accession>A0A812I1S3</accession>
<evidence type="ECO:0000256" key="1">
    <source>
        <dbReference type="ARBA" id="ARBA00004141"/>
    </source>
</evidence>
<dbReference type="Gene3D" id="3.40.50.300">
    <property type="entry name" value="P-loop containing nucleotide triphosphate hydrolases"/>
    <property type="match status" value="1"/>
</dbReference>
<dbReference type="InterPro" id="IPR026082">
    <property type="entry name" value="ABCA"/>
</dbReference>
<keyword evidence="5" id="KW-0547">Nucleotide-binding</keyword>
<keyword evidence="4 10" id="KW-0812">Transmembrane</keyword>
<feature type="chain" id="PRO_5033065337" evidence="11">
    <location>
        <begin position="16"/>
        <end position="1727"/>
    </location>
</feature>
<feature type="transmembrane region" description="Helical" evidence="10">
    <location>
        <begin position="44"/>
        <end position="68"/>
    </location>
</feature>
<evidence type="ECO:0000256" key="8">
    <source>
        <dbReference type="ARBA" id="ARBA00023136"/>
    </source>
</evidence>
<reference evidence="13" key="1">
    <citation type="submission" date="2021-02" db="EMBL/GenBank/DDBJ databases">
        <authorList>
            <person name="Dougan E. K."/>
            <person name="Rhodes N."/>
            <person name="Thang M."/>
            <person name="Chan C."/>
        </authorList>
    </citation>
    <scope>NUCLEOTIDE SEQUENCE</scope>
</reference>
<name>A0A812I1S3_9DINO</name>
<dbReference type="InterPro" id="IPR003593">
    <property type="entry name" value="AAA+_ATPase"/>
</dbReference>
<dbReference type="PROSITE" id="PS00211">
    <property type="entry name" value="ABC_TRANSPORTER_1"/>
    <property type="match status" value="1"/>
</dbReference>
<evidence type="ECO:0000256" key="11">
    <source>
        <dbReference type="SAM" id="SignalP"/>
    </source>
</evidence>
<dbReference type="GO" id="GO:0016020">
    <property type="term" value="C:membrane"/>
    <property type="evidence" value="ECO:0007669"/>
    <property type="project" value="UniProtKB-SubCell"/>
</dbReference>
<evidence type="ECO:0000256" key="9">
    <source>
        <dbReference type="SAM" id="MobiDB-lite"/>
    </source>
</evidence>
<dbReference type="Pfam" id="PF00005">
    <property type="entry name" value="ABC_tran"/>
    <property type="match status" value="1"/>
</dbReference>
<gene>
    <name evidence="13" type="primary">ABCA1</name>
    <name evidence="13" type="ORF">SNAT2548_LOCUS2380</name>
</gene>
<dbReference type="InterPro" id="IPR003439">
    <property type="entry name" value="ABC_transporter-like_ATP-bd"/>
</dbReference>
<evidence type="ECO:0000313" key="14">
    <source>
        <dbReference type="Proteomes" id="UP000604046"/>
    </source>
</evidence>
<sequence length="1727" mass="189842">MAILVPLYLVMAVQGALTCAIIEVVSEKESKMKVTQEIYGLTPLMYWISWAGYFAVVATVCMVLLYSLSAAERRLFTLAAPMVSRSNPALVLYLMALSYMQQLEFAAITTVFFNRTQAASSSASFLSIALMLLAAALQGLLRGVPKILWYLAGLLPTVNVFNGFASLFWNEALYYCDAEGCTKGLVIRSLFASELCPTTYYPAPCPVPITIFSAGESMILMLVDVVLYGLVAWWLEQVWQGEYGQAKPCFFCFDPAFIFSRRSGSERLLQEDGLESGSRVELAMSIRNMRKVFKGGNVAVDGMDLDIRRGEIFALLGHNGAGKTTCMNCVVGLIPMTSGSASVNGYDVHTSIEDVRRQLSVCPQDNPLYDVFTVRQHLQFFASLRGVSEQLQGAKVMEVLVALGIPEKVDELCTSLSGGQKRRLWVATALLGETPLVFLDEPTSGMDPSSRRQLWQLLLKMRSTGRSIIFTTHYLEEADVLADRKAVLARGRVQASGTSRDLKLQFGLGYHLQIAYLPGAPTADEAEDLGELIRKHVSTATQRAAERRSEEQSPVSSDGHVSYTLPFQEEMGAQSSELAMPPVVAQGAPRSLLRIADILGSAVCQSTWQRGSEDALLEPSIQGGTQHDESFDYATMDINKDDDKRGVPQFSGKLDEYRDYRKRALLYFNSLEDSKQNLAAPRLISSLSGAAFECFRERDPAEFRTDRGVAQLLAILDERFQFTPEQELSDKLEDLLFRLRRRRGEESTSFVTRFETALAKVEELITEEQRVERRRQGDLMRSEFRRASLDFIVAQQQHQATVAALPEGAEAPAEPLAPTPPRELPQVQTFRFPEVVKGFIFLRHIGISLQTRASLLRSSGGSLRYDKVADLLRRTELDALVASRSQVTSHGFFADVPEEDDPYEESPFEVDDEYEPEEEFGAYAEGEESEFTEETLEEEEGDGEEYSVAMMGYLEARQKLLAAKVAATEIGVSIETDENTEIGTVAGQQRQREGSQYLGMAITEPRQEFRFVPEFSYVAYHAERSTPSSSSSKPRTTPEFSFVSRQSISQLEHFVEECLTLDRLLGLEPKCPEGSESCCLVTPPGYAILDTGCTSTLVGDENERLWSEELKKQTGGALKPEQGDSDIKFEGINGETKATYRVKYPVKIGPRDGFIQAAVIPGKAPFLLSIQALRAMRAKLDCANDVLEVPGIGKVPLETNAVGHYLLPLLDFSSGHAFASAEAGFGPDSELIVDEAVTRPESVVVNGPPGLDVAGGLGETVTALDPDQSPDIAESEVQHVPRYNAIKGRSDGYAIGALVRLAKETKGPWVDIPKETPTLYLIMGKHAFSADRKPWQVKAAQIGYRAKIFRKPPSHLQGAWVLVMSLVDRCLKVLIDWTECERCAGRSLPPTGDASSKFLFVYAIPPAKDSPTKLCACLLKPDGLQPPQYAHCSPHMIESYGNASGNTYHCSHCRTKCRDCKGRLARVVRATGEIQYAYRKDCAVTPIPGPSTFTVLADGDLVESEGAPEALDKKGTVTYPFNVRKIALHSEKLKALREKDQRASEYALEIATQNQAPVQQEVKSLKTSGVLTGQASTGLPAGYPRAPLPAATAPLSHPRASPSVVPASSSTPPQMESIMSAVREMLATEYAATPQKPDVKMEDEKSIVSHIKELEEQAAELMTRAAYLRQQIGLPAHHFFTGVTQSAPSQGSQGMPKAVASPQWPEAGPSPMGDPDAGDTWEVLRLR</sequence>
<dbReference type="PROSITE" id="PS50893">
    <property type="entry name" value="ABC_TRANSPORTER_2"/>
    <property type="match status" value="1"/>
</dbReference>
<evidence type="ECO:0000256" key="6">
    <source>
        <dbReference type="ARBA" id="ARBA00022840"/>
    </source>
</evidence>
<dbReference type="CDD" id="cd03263">
    <property type="entry name" value="ABC_subfamily_A"/>
    <property type="match status" value="1"/>
</dbReference>
<evidence type="ECO:0000256" key="7">
    <source>
        <dbReference type="ARBA" id="ARBA00022989"/>
    </source>
</evidence>
<feature type="compositionally biased region" description="Acidic residues" evidence="9">
    <location>
        <begin position="896"/>
        <end position="944"/>
    </location>
</feature>
<protein>
    <submittedName>
        <fullName evidence="13">ABCA1 protein</fullName>
    </submittedName>
</protein>
<feature type="region of interest" description="Disordered" evidence="9">
    <location>
        <begin position="1683"/>
        <end position="1727"/>
    </location>
</feature>
<dbReference type="GO" id="GO:0016887">
    <property type="term" value="F:ATP hydrolysis activity"/>
    <property type="evidence" value="ECO:0007669"/>
    <property type="project" value="InterPro"/>
</dbReference>
<dbReference type="Pfam" id="PF12698">
    <property type="entry name" value="ABC2_membrane_3"/>
    <property type="match status" value="1"/>
</dbReference>
<feature type="region of interest" description="Disordered" evidence="9">
    <location>
        <begin position="540"/>
        <end position="561"/>
    </location>
</feature>
<evidence type="ECO:0000259" key="12">
    <source>
        <dbReference type="PROSITE" id="PS50893"/>
    </source>
</evidence>
<dbReference type="GO" id="GO:0140359">
    <property type="term" value="F:ABC-type transporter activity"/>
    <property type="evidence" value="ECO:0007669"/>
    <property type="project" value="InterPro"/>
</dbReference>
<evidence type="ECO:0000313" key="13">
    <source>
        <dbReference type="EMBL" id="CAE6968863.1"/>
    </source>
</evidence>
<keyword evidence="14" id="KW-1185">Reference proteome</keyword>
<comment type="subcellular location">
    <subcellularLocation>
        <location evidence="1">Membrane</location>
        <topology evidence="1">Multi-pass membrane protein</topology>
    </subcellularLocation>
</comment>
<evidence type="ECO:0000256" key="10">
    <source>
        <dbReference type="SAM" id="Phobius"/>
    </source>
</evidence>
<evidence type="ECO:0000256" key="4">
    <source>
        <dbReference type="ARBA" id="ARBA00022692"/>
    </source>
</evidence>
<dbReference type="GO" id="GO:0005319">
    <property type="term" value="F:lipid transporter activity"/>
    <property type="evidence" value="ECO:0007669"/>
    <property type="project" value="TreeGrafter"/>
</dbReference>
<feature type="compositionally biased region" description="Low complexity" evidence="9">
    <location>
        <begin position="1584"/>
        <end position="1613"/>
    </location>
</feature>
<feature type="region of interest" description="Disordered" evidence="9">
    <location>
        <begin position="894"/>
        <end position="944"/>
    </location>
</feature>
<feature type="transmembrane region" description="Helical" evidence="10">
    <location>
        <begin position="89"/>
        <end position="113"/>
    </location>
</feature>
<dbReference type="EMBL" id="CAJNDS010000136">
    <property type="protein sequence ID" value="CAE6968863.1"/>
    <property type="molecule type" value="Genomic_DNA"/>
</dbReference>
<feature type="region of interest" description="Disordered" evidence="9">
    <location>
        <begin position="1576"/>
        <end position="1613"/>
    </location>
</feature>
<feature type="compositionally biased region" description="Polar residues" evidence="9">
    <location>
        <begin position="1683"/>
        <end position="1693"/>
    </location>
</feature>
<keyword evidence="7 10" id="KW-1133">Transmembrane helix</keyword>
<dbReference type="Proteomes" id="UP000604046">
    <property type="component" value="Unassembled WGS sequence"/>
</dbReference>
<dbReference type="InterPro" id="IPR017871">
    <property type="entry name" value="ABC_transporter-like_CS"/>
</dbReference>
<comment type="similarity">
    <text evidence="2">Belongs to the ABC transporter superfamily. ABCA family.</text>
</comment>
<evidence type="ECO:0000256" key="2">
    <source>
        <dbReference type="ARBA" id="ARBA00008869"/>
    </source>
</evidence>
<evidence type="ECO:0000256" key="5">
    <source>
        <dbReference type="ARBA" id="ARBA00022741"/>
    </source>
</evidence>
<dbReference type="GO" id="GO:0005524">
    <property type="term" value="F:ATP binding"/>
    <property type="evidence" value="ECO:0007669"/>
    <property type="project" value="UniProtKB-KW"/>
</dbReference>
<keyword evidence="6" id="KW-0067">ATP-binding</keyword>
<feature type="domain" description="ABC transporter" evidence="12">
    <location>
        <begin position="284"/>
        <end position="515"/>
    </location>
</feature>
<dbReference type="PANTHER" id="PTHR19229:SF250">
    <property type="entry name" value="ABC TRANSPORTER DOMAIN-CONTAINING PROTEIN-RELATED"/>
    <property type="match status" value="1"/>
</dbReference>
<dbReference type="PANTHER" id="PTHR19229">
    <property type="entry name" value="ATP-BINDING CASSETTE TRANSPORTER SUBFAMILY A ABCA"/>
    <property type="match status" value="1"/>
</dbReference>
<feature type="signal peptide" evidence="11">
    <location>
        <begin position="1"/>
        <end position="15"/>
    </location>
</feature>
<dbReference type="FunFam" id="3.40.50.300:FF:000335">
    <property type="entry name" value="ATP binding cassette subfamily A member 5"/>
    <property type="match status" value="1"/>
</dbReference>
<evidence type="ECO:0000256" key="3">
    <source>
        <dbReference type="ARBA" id="ARBA00022448"/>
    </source>
</evidence>
<proteinExistence type="inferred from homology"/>
<dbReference type="InterPro" id="IPR013525">
    <property type="entry name" value="ABC2_TM"/>
</dbReference>
<keyword evidence="3" id="KW-0813">Transport</keyword>
<keyword evidence="8 10" id="KW-0472">Membrane</keyword>
<dbReference type="OrthoDB" id="10255969at2759"/>
<feature type="transmembrane region" description="Helical" evidence="10">
    <location>
        <begin position="148"/>
        <end position="169"/>
    </location>
</feature>